<comment type="caution">
    <text evidence="7">The sequence shown here is derived from an EMBL/GenBank/DDBJ whole genome shotgun (WGS) entry which is preliminary data.</text>
</comment>
<evidence type="ECO:0000256" key="6">
    <source>
        <dbReference type="SAM" id="MobiDB-lite"/>
    </source>
</evidence>
<dbReference type="NCBIfam" id="TIGR00756">
    <property type="entry name" value="PPR"/>
    <property type="match status" value="3"/>
</dbReference>
<dbReference type="PROSITE" id="PS51375">
    <property type="entry name" value="PPR"/>
    <property type="match status" value="5"/>
</dbReference>
<evidence type="ECO:0000256" key="2">
    <source>
        <dbReference type="ARBA" id="ARBA00022737"/>
    </source>
</evidence>
<evidence type="ECO:0000256" key="3">
    <source>
        <dbReference type="ARBA" id="ARBA00044493"/>
    </source>
</evidence>
<evidence type="ECO:0000256" key="4">
    <source>
        <dbReference type="ARBA" id="ARBA00044511"/>
    </source>
</evidence>
<evidence type="ECO:0000256" key="5">
    <source>
        <dbReference type="PROSITE-ProRule" id="PRU00708"/>
    </source>
</evidence>
<feature type="compositionally biased region" description="Basic and acidic residues" evidence="6">
    <location>
        <begin position="809"/>
        <end position="825"/>
    </location>
</feature>
<protein>
    <recommendedName>
        <fullName evidence="9">Pentacotripeptide-repeat region of PRORP domain-containing protein</fullName>
    </recommendedName>
</protein>
<evidence type="ECO:0000256" key="1">
    <source>
        <dbReference type="ARBA" id="ARBA00006192"/>
    </source>
</evidence>
<feature type="repeat" description="PPR" evidence="5">
    <location>
        <begin position="526"/>
        <end position="560"/>
    </location>
</feature>
<keyword evidence="8" id="KW-1185">Reference proteome</keyword>
<keyword evidence="2" id="KW-0677">Repeat</keyword>
<dbReference type="InterPro" id="IPR011990">
    <property type="entry name" value="TPR-like_helical_dom_sf"/>
</dbReference>
<comment type="similarity">
    <text evidence="1">Belongs to the CCM1 family.</text>
</comment>
<dbReference type="Gene3D" id="1.25.40.10">
    <property type="entry name" value="Tetratricopeptide repeat domain"/>
    <property type="match status" value="5"/>
</dbReference>
<name>A0A9W8A8Y5_9FUNG</name>
<organism evidence="7 8">
    <name type="scientific">Tieghemiomyces parasiticus</name>
    <dbReference type="NCBI Taxonomy" id="78921"/>
    <lineage>
        <taxon>Eukaryota</taxon>
        <taxon>Fungi</taxon>
        <taxon>Fungi incertae sedis</taxon>
        <taxon>Zoopagomycota</taxon>
        <taxon>Kickxellomycotina</taxon>
        <taxon>Dimargaritomycetes</taxon>
        <taxon>Dimargaritales</taxon>
        <taxon>Dimargaritaceae</taxon>
        <taxon>Tieghemiomyces</taxon>
    </lineage>
</organism>
<dbReference type="Pfam" id="PF13812">
    <property type="entry name" value="PPR_3"/>
    <property type="match status" value="1"/>
</dbReference>
<evidence type="ECO:0000313" key="8">
    <source>
        <dbReference type="Proteomes" id="UP001150569"/>
    </source>
</evidence>
<dbReference type="AlphaFoldDB" id="A0A9W8A8Y5"/>
<feature type="region of interest" description="Disordered" evidence="6">
    <location>
        <begin position="956"/>
        <end position="975"/>
    </location>
</feature>
<feature type="region of interest" description="Disordered" evidence="6">
    <location>
        <begin position="793"/>
        <end position="829"/>
    </location>
</feature>
<dbReference type="PANTHER" id="PTHR47447">
    <property type="entry name" value="OS03G0856100 PROTEIN"/>
    <property type="match status" value="1"/>
</dbReference>
<evidence type="ECO:0000313" key="7">
    <source>
        <dbReference type="EMBL" id="KAJ1923353.1"/>
    </source>
</evidence>
<dbReference type="PANTHER" id="PTHR47447:SF24">
    <property type="entry name" value="PENTATRICOPEPTIDE REPEAT-CONTAINING PROTEIN"/>
    <property type="match status" value="1"/>
</dbReference>
<feature type="repeat" description="PPR" evidence="5">
    <location>
        <begin position="721"/>
        <end position="755"/>
    </location>
</feature>
<gene>
    <name evidence="7" type="ORF">IWQ60_005938</name>
</gene>
<dbReference type="SUPFAM" id="SSF48452">
    <property type="entry name" value="TPR-like"/>
    <property type="match status" value="1"/>
</dbReference>
<dbReference type="EMBL" id="JANBPT010000339">
    <property type="protein sequence ID" value="KAJ1923353.1"/>
    <property type="molecule type" value="Genomic_DNA"/>
</dbReference>
<feature type="repeat" description="PPR" evidence="5">
    <location>
        <begin position="838"/>
        <end position="872"/>
    </location>
</feature>
<feature type="repeat" description="PPR" evidence="5">
    <location>
        <begin position="686"/>
        <end position="720"/>
    </location>
</feature>
<feature type="repeat" description="PPR" evidence="5">
    <location>
        <begin position="457"/>
        <end position="491"/>
    </location>
</feature>
<comment type="subunit">
    <text evidence="4">Binds to mitochondrial small subunit 15S rRNA.</text>
</comment>
<feature type="region of interest" description="Disordered" evidence="6">
    <location>
        <begin position="125"/>
        <end position="144"/>
    </location>
</feature>
<comment type="function">
    <text evidence="3">Regulates mitochondrial small subunit maturation by controlling 15S rRNA 5'-end processing. Localizes to the 5' precursor of the 15S rRNA in a position that is subsequently occupied by mS47 in the mature yeast mtSSU. Uses structure and sequence-specific RNA recognition, binding to a single-stranded region of the precursor and specifically recognizing bases -6 to -1. The exchange of Ccm1 for mS47 is coupled to the irreversible removal of precursor rRNA that is accompanied by conformational changes of the mitoribosomal proteins uS5m and mS26. These conformational changes signal completion of 5'-end rRNA processing through protection of the mature 5'-end of the 15S rRNA and stabilization of mS47. The removal of the 5' precursor together with the dissociation of Ccm1 may be catalyzed by the 5'-3' exoribonuclease Pet127. Involved in the specific removal of group I introns in mitochondrial encoded transcripts.</text>
</comment>
<accession>A0A9W8A8Y5</accession>
<evidence type="ECO:0008006" key="9">
    <source>
        <dbReference type="Google" id="ProtNLM"/>
    </source>
</evidence>
<proteinExistence type="inferred from homology"/>
<dbReference type="InterPro" id="IPR002885">
    <property type="entry name" value="PPR_rpt"/>
</dbReference>
<dbReference type="OrthoDB" id="185373at2759"/>
<dbReference type="Pfam" id="PF01535">
    <property type="entry name" value="PPR"/>
    <property type="match status" value="1"/>
</dbReference>
<dbReference type="Proteomes" id="UP001150569">
    <property type="component" value="Unassembled WGS sequence"/>
</dbReference>
<feature type="region of interest" description="Disordered" evidence="6">
    <location>
        <begin position="41"/>
        <end position="91"/>
    </location>
</feature>
<sequence>MLIRSLALLKAAAGPPLLRSPRLLPTIARSLQCHRLVSTLSPRLSSEAPTDPPEPPQPDHDPVSTSSQANRPPLRRGRTNRQLSGLPQAALARKATNLEKRRLLRWLSFSDPRFRTEFQDVWSPQHRPTEAAAATTTKSTSNTDDSVALSSILPVDRYRVKNLYKLLRSEPNLEIVWGFYKKVIKHPNSRRLLPPRFYEWFAQVLNYELNDPERSAGVMQLGEDLLQCHNQRFTSDQFLASYIASLYIKGHPRRALQTLEQQLALTDTERGFRITIRLMNYYLRALLETGQLDAAVKLYDRLQDHPDHPADEFTASFMIRGLATLGMKEQAIECYHRFTQNFSGFADILGFNFILSTFAHLHAYDMVQTVLRDMSARDVGFDDATLTILLGIVGKDNSADGLPPAFMRGVYATLTDARVQMDRPLIEAFVKAFVGVHDYDTAQRAYQTLKDRGFSPDRYFYETLTSRLFAQGHFAKGLNLYHDMVRCGIPPSEVAQAQVLNAYMRLDTGRAEEYLEMIRQGQLQPSVSLYNGLICGYARTGDMPAALRMYRSLVVVGPNPHPTLRPDLFTYLGLFQGFCNTGARRQRAAYGDFSRPHEATPTQYPNLFPADPTLRCTPLTGAARDRYTADVSHPRQIYRELLAQAHIVPTLGLYASILRSFIVEGDLVGCERAYADMTGYFKLVPDDTTYSAMIFAFLRRADIGSAVDIFRTMRRNGVRPSTVLCNALIRGLSRADNVDRALEIFRWMTKPPSETHKPDIDRKLAAIRPHRPTYASRRIGRFAIPKFNPFLDTDTHQRNNHAQGDEDGDGHPAYDPDAPDDHADADLTMGDFEPVAPDAHTYEAIVKGLVTSGRVPEAYECLRGMGAWGLQPNPSTISYLMKHHARVGEVVEATSLISHFTDAEVRQFRARHDCRNAVLDCFRHITPRAAEPLGRAVDGSAGEEFEIASLDVRFDRSQLGPTPNYQPVTEFLRSP</sequence>
<reference evidence="7" key="1">
    <citation type="submission" date="2022-07" db="EMBL/GenBank/DDBJ databases">
        <title>Phylogenomic reconstructions and comparative analyses of Kickxellomycotina fungi.</title>
        <authorList>
            <person name="Reynolds N.K."/>
            <person name="Stajich J.E."/>
            <person name="Barry K."/>
            <person name="Grigoriev I.V."/>
            <person name="Crous P."/>
            <person name="Smith M.E."/>
        </authorList>
    </citation>
    <scope>NUCLEOTIDE SEQUENCE</scope>
    <source>
        <strain evidence="7">RSA 861</strain>
    </source>
</reference>